<reference evidence="1 2" key="1">
    <citation type="submission" date="2018-11" db="EMBL/GenBank/DDBJ databases">
        <authorList>
            <consortium name="Pathogen Informatics"/>
        </authorList>
    </citation>
    <scope>NUCLEOTIDE SEQUENCE [LARGE SCALE GENOMIC DNA]</scope>
    <source>
        <strain evidence="1 2">Zambia</strain>
    </source>
</reference>
<sequence length="87" mass="10655">MHAILTTVDVHHHPKCHHHCRCRRRLHRHCRHHCKSRTTNQLVMTFIVENMNRDIVEYVDQVNDHDDDDDDDDHHHHHHHLIMITFT</sequence>
<proteinExistence type="predicted"/>
<dbReference type="AlphaFoldDB" id="A0A183MEC1"/>
<organism evidence="1 2">
    <name type="scientific">Schistosoma margrebowiei</name>
    <dbReference type="NCBI Taxonomy" id="48269"/>
    <lineage>
        <taxon>Eukaryota</taxon>
        <taxon>Metazoa</taxon>
        <taxon>Spiralia</taxon>
        <taxon>Lophotrochozoa</taxon>
        <taxon>Platyhelminthes</taxon>
        <taxon>Trematoda</taxon>
        <taxon>Digenea</taxon>
        <taxon>Strigeidida</taxon>
        <taxon>Schistosomatoidea</taxon>
        <taxon>Schistosomatidae</taxon>
        <taxon>Schistosoma</taxon>
    </lineage>
</organism>
<keyword evidence="2" id="KW-1185">Reference proteome</keyword>
<evidence type="ECO:0000313" key="2">
    <source>
        <dbReference type="Proteomes" id="UP000277204"/>
    </source>
</evidence>
<name>A0A183MEC1_9TREM</name>
<protein>
    <submittedName>
        <fullName evidence="1">Uncharacterized protein</fullName>
    </submittedName>
</protein>
<dbReference type="EMBL" id="UZAI01016776">
    <property type="protein sequence ID" value="VDP15709.1"/>
    <property type="molecule type" value="Genomic_DNA"/>
</dbReference>
<dbReference type="Proteomes" id="UP000277204">
    <property type="component" value="Unassembled WGS sequence"/>
</dbReference>
<evidence type="ECO:0000313" key="1">
    <source>
        <dbReference type="EMBL" id="VDP15709.1"/>
    </source>
</evidence>
<accession>A0A183MEC1</accession>
<gene>
    <name evidence="1" type="ORF">SMRZ_LOCUS14396</name>
</gene>